<dbReference type="EMBL" id="CP036274">
    <property type="protein sequence ID" value="QDU25641.1"/>
    <property type="molecule type" value="Genomic_DNA"/>
</dbReference>
<proteinExistence type="predicted"/>
<protein>
    <submittedName>
        <fullName evidence="2">Uncharacterized protein</fullName>
    </submittedName>
</protein>
<keyword evidence="1" id="KW-0472">Membrane</keyword>
<organism evidence="2 3">
    <name type="scientific">Anatilimnocola aggregata</name>
    <dbReference type="NCBI Taxonomy" id="2528021"/>
    <lineage>
        <taxon>Bacteria</taxon>
        <taxon>Pseudomonadati</taxon>
        <taxon>Planctomycetota</taxon>
        <taxon>Planctomycetia</taxon>
        <taxon>Pirellulales</taxon>
        <taxon>Pirellulaceae</taxon>
        <taxon>Anatilimnocola</taxon>
    </lineage>
</organism>
<dbReference type="RefSeq" id="WP_145084917.1">
    <property type="nucleotide sequence ID" value="NZ_CP036274.1"/>
</dbReference>
<dbReference type="Proteomes" id="UP000315017">
    <property type="component" value="Chromosome"/>
</dbReference>
<keyword evidence="1" id="KW-1133">Transmembrane helix</keyword>
<gene>
    <name evidence="2" type="ORF">ETAA8_07110</name>
</gene>
<feature type="transmembrane region" description="Helical" evidence="1">
    <location>
        <begin position="12"/>
        <end position="31"/>
    </location>
</feature>
<evidence type="ECO:0000313" key="2">
    <source>
        <dbReference type="EMBL" id="QDU25641.1"/>
    </source>
</evidence>
<evidence type="ECO:0000256" key="1">
    <source>
        <dbReference type="SAM" id="Phobius"/>
    </source>
</evidence>
<dbReference type="KEGG" id="aagg:ETAA8_07110"/>
<evidence type="ECO:0000313" key="3">
    <source>
        <dbReference type="Proteomes" id="UP000315017"/>
    </source>
</evidence>
<reference evidence="2 3" key="1">
    <citation type="submission" date="2019-02" db="EMBL/GenBank/DDBJ databases">
        <title>Deep-cultivation of Planctomycetes and their phenomic and genomic characterization uncovers novel biology.</title>
        <authorList>
            <person name="Wiegand S."/>
            <person name="Jogler M."/>
            <person name="Boedeker C."/>
            <person name="Pinto D."/>
            <person name="Vollmers J."/>
            <person name="Rivas-Marin E."/>
            <person name="Kohn T."/>
            <person name="Peeters S.H."/>
            <person name="Heuer A."/>
            <person name="Rast P."/>
            <person name="Oberbeckmann S."/>
            <person name="Bunk B."/>
            <person name="Jeske O."/>
            <person name="Meyerdierks A."/>
            <person name="Storesund J.E."/>
            <person name="Kallscheuer N."/>
            <person name="Luecker S."/>
            <person name="Lage O.M."/>
            <person name="Pohl T."/>
            <person name="Merkel B.J."/>
            <person name="Hornburger P."/>
            <person name="Mueller R.-W."/>
            <person name="Bruemmer F."/>
            <person name="Labrenz M."/>
            <person name="Spormann A.M."/>
            <person name="Op den Camp H."/>
            <person name="Overmann J."/>
            <person name="Amann R."/>
            <person name="Jetten M.S.M."/>
            <person name="Mascher T."/>
            <person name="Medema M.H."/>
            <person name="Devos D.P."/>
            <person name="Kaster A.-K."/>
            <person name="Ovreas L."/>
            <person name="Rohde M."/>
            <person name="Galperin M.Y."/>
            <person name="Jogler C."/>
        </authorList>
    </citation>
    <scope>NUCLEOTIDE SEQUENCE [LARGE SCALE GENOMIC DNA]</scope>
    <source>
        <strain evidence="2 3">ETA_A8</strain>
    </source>
</reference>
<accession>A0A517Y5X9</accession>
<sequence>MDRRTKKVGVVLALVAMVVFILPMCGWLWYLRVANANLVTRTRAVVEKNPQLQAAWEQAMQDKMLTAAEAKAIEDAAGQPAPAN</sequence>
<keyword evidence="3" id="KW-1185">Reference proteome</keyword>
<name>A0A517Y5X9_9BACT</name>
<dbReference type="AlphaFoldDB" id="A0A517Y5X9"/>
<keyword evidence="1" id="KW-0812">Transmembrane</keyword>